<comment type="caution">
    <text evidence="2">The sequence shown here is derived from an EMBL/GenBank/DDBJ whole genome shotgun (WGS) entry which is preliminary data.</text>
</comment>
<dbReference type="InterPro" id="IPR036390">
    <property type="entry name" value="WH_DNA-bd_sf"/>
</dbReference>
<dbReference type="Gene3D" id="1.10.10.10">
    <property type="entry name" value="Winged helix-like DNA-binding domain superfamily/Winged helix DNA-binding domain"/>
    <property type="match status" value="1"/>
</dbReference>
<dbReference type="GO" id="GO:0006355">
    <property type="term" value="P:regulation of DNA-templated transcription"/>
    <property type="evidence" value="ECO:0007669"/>
    <property type="project" value="InterPro"/>
</dbReference>
<feature type="domain" description="HTH iclR-type" evidence="1">
    <location>
        <begin position="24"/>
        <end position="81"/>
    </location>
</feature>
<dbReference type="GO" id="GO:0003677">
    <property type="term" value="F:DNA binding"/>
    <property type="evidence" value="ECO:0007669"/>
    <property type="project" value="InterPro"/>
</dbReference>
<dbReference type="InterPro" id="IPR005471">
    <property type="entry name" value="Tscrpt_reg_IclR_N"/>
</dbReference>
<dbReference type="InterPro" id="IPR036388">
    <property type="entry name" value="WH-like_DNA-bd_sf"/>
</dbReference>
<accession>X0Q729</accession>
<evidence type="ECO:0000313" key="3">
    <source>
        <dbReference type="Proteomes" id="UP000019491"/>
    </source>
</evidence>
<proteinExistence type="predicted"/>
<protein>
    <recommendedName>
        <fullName evidence="1">HTH iclR-type domain-containing protein</fullName>
    </recommendedName>
</protein>
<evidence type="ECO:0000259" key="1">
    <source>
        <dbReference type="PROSITE" id="PS51077"/>
    </source>
</evidence>
<dbReference type="Pfam" id="PF09339">
    <property type="entry name" value="HTH_IclR"/>
    <property type="match status" value="1"/>
</dbReference>
<gene>
    <name evidence="2" type="ORF">RW1_031_00900</name>
</gene>
<dbReference type="SUPFAM" id="SSF46785">
    <property type="entry name" value="Winged helix' DNA-binding domain"/>
    <property type="match status" value="1"/>
</dbReference>
<keyword evidence="3" id="KW-1185">Reference proteome</keyword>
<dbReference type="Proteomes" id="UP000019491">
    <property type="component" value="Unassembled WGS sequence"/>
</dbReference>
<name>X0Q729_RHOWR</name>
<reference evidence="2 3" key="1">
    <citation type="submission" date="2014-02" db="EMBL/GenBank/DDBJ databases">
        <title>Whole genome shotgun sequence of Rhodococcus wratislaviensis NBRC 100605.</title>
        <authorList>
            <person name="Hosoyama A."/>
            <person name="Tsuchikane K."/>
            <person name="Yoshida I."/>
            <person name="Ohji S."/>
            <person name="Ichikawa N."/>
            <person name="Yamazoe A."/>
            <person name="Fujita N."/>
        </authorList>
    </citation>
    <scope>NUCLEOTIDE SEQUENCE [LARGE SCALE GENOMIC DNA]</scope>
    <source>
        <strain evidence="2 3">NBRC 100605</strain>
    </source>
</reference>
<organism evidence="2 3">
    <name type="scientific">Rhodococcus wratislaviensis NBRC 100605</name>
    <dbReference type="NCBI Taxonomy" id="1219028"/>
    <lineage>
        <taxon>Bacteria</taxon>
        <taxon>Bacillati</taxon>
        <taxon>Actinomycetota</taxon>
        <taxon>Actinomycetes</taxon>
        <taxon>Mycobacteriales</taxon>
        <taxon>Nocardiaceae</taxon>
        <taxon>Rhodococcus</taxon>
    </lineage>
</organism>
<evidence type="ECO:0000313" key="2">
    <source>
        <dbReference type="EMBL" id="GAF46506.1"/>
    </source>
</evidence>
<sequence>MIVPAEDTVAHVEVSLAESSQVSNRSTFKSFAVLELLGRVPQPLTLVDIARATDLNRTTAKRFVSTLCELGYVERLAVVMPRPLVSSRV</sequence>
<dbReference type="EMBL" id="BAWF01000031">
    <property type="protein sequence ID" value="GAF46506.1"/>
    <property type="molecule type" value="Genomic_DNA"/>
</dbReference>
<dbReference type="PROSITE" id="PS51077">
    <property type="entry name" value="HTH_ICLR"/>
    <property type="match status" value="1"/>
</dbReference>
<dbReference type="AlphaFoldDB" id="X0Q729"/>